<keyword evidence="1" id="KW-0812">Transmembrane</keyword>
<gene>
    <name evidence="2" type="ORF">COT89_00250</name>
</gene>
<organism evidence="2 3">
    <name type="scientific">Candidatus Colwellbacteria bacterium CG10_big_fil_rev_8_21_14_0_10_42_22</name>
    <dbReference type="NCBI Taxonomy" id="1974540"/>
    <lineage>
        <taxon>Bacteria</taxon>
        <taxon>Candidatus Colwelliibacteriota</taxon>
    </lineage>
</organism>
<accession>A0A2H0VGB7</accession>
<keyword evidence="1" id="KW-1133">Transmembrane helix</keyword>
<evidence type="ECO:0000313" key="2">
    <source>
        <dbReference type="EMBL" id="PIR98136.1"/>
    </source>
</evidence>
<evidence type="ECO:0000256" key="1">
    <source>
        <dbReference type="SAM" id="Phobius"/>
    </source>
</evidence>
<dbReference type="Proteomes" id="UP000231466">
    <property type="component" value="Unassembled WGS sequence"/>
</dbReference>
<comment type="caution">
    <text evidence="2">The sequence shown here is derived from an EMBL/GenBank/DDBJ whole genome shotgun (WGS) entry which is preliminary data.</text>
</comment>
<feature type="transmembrane region" description="Helical" evidence="1">
    <location>
        <begin position="60"/>
        <end position="79"/>
    </location>
</feature>
<dbReference type="AlphaFoldDB" id="A0A2H0VGB7"/>
<name>A0A2H0VGB7_9BACT</name>
<sequence length="138" mass="15604">MPDTDTRNMDVDQLVNLAGKTVMGTLNGLQSQKAQAEINRRLIEALNESRDSTNRYSEKLLFLTWALVFLTVVLTWFTFQTYKLQKIQSIPEQISQAQAISRAIELCSNSPELENSGLYDLSTGEPTPCSQVLNQYKK</sequence>
<evidence type="ECO:0000313" key="3">
    <source>
        <dbReference type="Proteomes" id="UP000231466"/>
    </source>
</evidence>
<proteinExistence type="predicted"/>
<protein>
    <submittedName>
        <fullName evidence="2">Uncharacterized protein</fullName>
    </submittedName>
</protein>
<keyword evidence="1" id="KW-0472">Membrane</keyword>
<dbReference type="EMBL" id="PFAH01000002">
    <property type="protein sequence ID" value="PIR98136.1"/>
    <property type="molecule type" value="Genomic_DNA"/>
</dbReference>
<reference evidence="3" key="1">
    <citation type="submission" date="2017-09" db="EMBL/GenBank/DDBJ databases">
        <title>Depth-based differentiation of microbial function through sediment-hosted aquifers and enrichment of novel symbionts in the deep terrestrial subsurface.</title>
        <authorList>
            <person name="Probst A.J."/>
            <person name="Ladd B."/>
            <person name="Jarett J.K."/>
            <person name="Geller-Mcgrath D.E."/>
            <person name="Sieber C.M.K."/>
            <person name="Emerson J.B."/>
            <person name="Anantharaman K."/>
            <person name="Thomas B.C."/>
            <person name="Malmstrom R."/>
            <person name="Stieglmeier M."/>
            <person name="Klingl A."/>
            <person name="Woyke T."/>
            <person name="Ryan C.M."/>
            <person name="Banfield J.F."/>
        </authorList>
    </citation>
    <scope>NUCLEOTIDE SEQUENCE [LARGE SCALE GENOMIC DNA]</scope>
</reference>